<name>A0A0L0P0H6_CANAR</name>
<dbReference type="EMBL" id="LGST01000021">
    <property type="protein sequence ID" value="KND99764.1"/>
    <property type="molecule type" value="Genomic_DNA"/>
</dbReference>
<protein>
    <submittedName>
        <fullName evidence="1">Uncharacterized protein</fullName>
    </submittedName>
</protein>
<dbReference type="Proteomes" id="UP000037122">
    <property type="component" value="Unassembled WGS sequence"/>
</dbReference>
<reference evidence="2" key="1">
    <citation type="journal article" date="2015" name="BMC Genomics">
        <title>Draft genome of a commonly misdiagnosed multidrug resistant pathogen Candida auris.</title>
        <authorList>
            <person name="Chatterjee S."/>
            <person name="Alampalli S.V."/>
            <person name="Nageshan R.K."/>
            <person name="Chettiar S.T."/>
            <person name="Joshi S."/>
            <person name="Tatu U.S."/>
        </authorList>
    </citation>
    <scope>NUCLEOTIDE SEQUENCE [LARGE SCALE GENOMIC DNA]</scope>
    <source>
        <strain evidence="2">6684</strain>
    </source>
</reference>
<sequence length="53" mass="6027">MAYRRPRAIKPWGFVEAEGEVCRLVHVLAEIRGEIEIGCLRWMGVMLPEETAG</sequence>
<dbReference type="VEuPathDB" id="FungiDB:QG37_03181"/>
<accession>A0A0L0P0H6</accession>
<evidence type="ECO:0000313" key="2">
    <source>
        <dbReference type="Proteomes" id="UP000037122"/>
    </source>
</evidence>
<proteinExistence type="predicted"/>
<evidence type="ECO:0000313" key="1">
    <source>
        <dbReference type="EMBL" id="KND99764.1"/>
    </source>
</evidence>
<comment type="caution">
    <text evidence="1">The sequence shown here is derived from an EMBL/GenBank/DDBJ whole genome shotgun (WGS) entry which is preliminary data.</text>
</comment>
<organism evidence="1 2">
    <name type="scientific">Candidozyma auris</name>
    <name type="common">Yeast</name>
    <name type="synonym">Candida auris</name>
    <dbReference type="NCBI Taxonomy" id="498019"/>
    <lineage>
        <taxon>Eukaryota</taxon>
        <taxon>Fungi</taxon>
        <taxon>Dikarya</taxon>
        <taxon>Ascomycota</taxon>
        <taxon>Saccharomycotina</taxon>
        <taxon>Pichiomycetes</taxon>
        <taxon>Metschnikowiaceae</taxon>
        <taxon>Candidozyma</taxon>
    </lineage>
</organism>
<gene>
    <name evidence="1" type="ORF">QG37_03181</name>
</gene>
<dbReference type="AlphaFoldDB" id="A0A0L0P0H6"/>